<reference evidence="1" key="2">
    <citation type="submission" date="2014-07" db="EMBL/GenBank/DDBJ databases">
        <authorList>
            <person name="Hull J."/>
        </authorList>
    </citation>
    <scope>NUCLEOTIDE SEQUENCE</scope>
</reference>
<feature type="non-terminal residue" evidence="1">
    <location>
        <position position="103"/>
    </location>
</feature>
<evidence type="ECO:0000313" key="1">
    <source>
        <dbReference type="EMBL" id="JAG28542.1"/>
    </source>
</evidence>
<accession>A0A0A9Y643</accession>
<gene>
    <name evidence="1" type="ORF">CM83_105870</name>
</gene>
<reference evidence="1" key="1">
    <citation type="journal article" date="2014" name="PLoS ONE">
        <title>Transcriptome-Based Identification of ABC Transporters in the Western Tarnished Plant Bug Lygus hesperus.</title>
        <authorList>
            <person name="Hull J.J."/>
            <person name="Chaney K."/>
            <person name="Geib S.M."/>
            <person name="Fabrick J.A."/>
            <person name="Brent C.S."/>
            <person name="Walsh D."/>
            <person name="Lavine L.C."/>
        </authorList>
    </citation>
    <scope>NUCLEOTIDE SEQUENCE</scope>
</reference>
<organism evidence="1">
    <name type="scientific">Lygus hesperus</name>
    <name type="common">Western plant bug</name>
    <dbReference type="NCBI Taxonomy" id="30085"/>
    <lineage>
        <taxon>Eukaryota</taxon>
        <taxon>Metazoa</taxon>
        <taxon>Ecdysozoa</taxon>
        <taxon>Arthropoda</taxon>
        <taxon>Hexapoda</taxon>
        <taxon>Insecta</taxon>
        <taxon>Pterygota</taxon>
        <taxon>Neoptera</taxon>
        <taxon>Paraneoptera</taxon>
        <taxon>Hemiptera</taxon>
        <taxon>Heteroptera</taxon>
        <taxon>Panheteroptera</taxon>
        <taxon>Cimicomorpha</taxon>
        <taxon>Miridae</taxon>
        <taxon>Mirini</taxon>
        <taxon>Lygus</taxon>
    </lineage>
</organism>
<sequence>WVCPTNSRRVGQGAWENFINELRNEEPDKFRNFHRLTLAQFDSLLAKVSAKIQRNYVVRDPIPAGLKLSLTLRYLATGESMVSLAYFYRIGKSTTSLIIKETC</sequence>
<feature type="non-terminal residue" evidence="1">
    <location>
        <position position="1"/>
    </location>
</feature>
<proteinExistence type="predicted"/>
<protein>
    <submittedName>
        <fullName evidence="1">Uncharacterized protein</fullName>
    </submittedName>
</protein>
<name>A0A0A9Y643_LYGHE</name>
<dbReference type="EMBL" id="GBHO01015062">
    <property type="protein sequence ID" value="JAG28542.1"/>
    <property type="molecule type" value="Transcribed_RNA"/>
</dbReference>
<dbReference type="AlphaFoldDB" id="A0A0A9Y643"/>